<accession>A0A5Q0H054</accession>
<dbReference type="PROSITE" id="PS50234">
    <property type="entry name" value="VWFA"/>
    <property type="match status" value="1"/>
</dbReference>
<keyword evidence="3" id="KW-0732">Signal</keyword>
<feature type="region of interest" description="Disordered" evidence="1">
    <location>
        <begin position="712"/>
        <end position="749"/>
    </location>
</feature>
<dbReference type="RefSeq" id="WP_153278266.1">
    <property type="nucleotide sequence ID" value="NZ_CP034550.1"/>
</dbReference>
<name>A0A5Q0H054_SACSY</name>
<dbReference type="InterPro" id="IPR002035">
    <property type="entry name" value="VWF_A"/>
</dbReference>
<keyword evidence="6" id="KW-1185">Reference proteome</keyword>
<dbReference type="AlphaFoldDB" id="A0A5Q0H054"/>
<evidence type="ECO:0000259" key="4">
    <source>
        <dbReference type="PROSITE" id="PS50234"/>
    </source>
</evidence>
<dbReference type="OrthoDB" id="163530at2"/>
<dbReference type="Pfam" id="PF13519">
    <property type="entry name" value="VWA_2"/>
    <property type="match status" value="1"/>
</dbReference>
<dbReference type="InterPro" id="IPR036465">
    <property type="entry name" value="vWFA_dom_sf"/>
</dbReference>
<feature type="compositionally biased region" description="Basic and acidic residues" evidence="1">
    <location>
        <begin position="740"/>
        <end position="749"/>
    </location>
</feature>
<dbReference type="SUPFAM" id="SSF53300">
    <property type="entry name" value="vWA-like"/>
    <property type="match status" value="1"/>
</dbReference>
<organism evidence="5 6">
    <name type="scientific">Saccharothrix syringae</name>
    <name type="common">Nocardiopsis syringae</name>
    <dbReference type="NCBI Taxonomy" id="103733"/>
    <lineage>
        <taxon>Bacteria</taxon>
        <taxon>Bacillati</taxon>
        <taxon>Actinomycetota</taxon>
        <taxon>Actinomycetes</taxon>
        <taxon>Pseudonocardiales</taxon>
        <taxon>Pseudonocardiaceae</taxon>
        <taxon>Saccharothrix</taxon>
    </lineage>
</organism>
<feature type="signal peptide" evidence="3">
    <location>
        <begin position="1"/>
        <end position="32"/>
    </location>
</feature>
<keyword evidence="2" id="KW-0812">Transmembrane</keyword>
<dbReference type="Proteomes" id="UP000325787">
    <property type="component" value="Chromosome"/>
</dbReference>
<feature type="domain" description="VWFA" evidence="4">
    <location>
        <begin position="43"/>
        <end position="221"/>
    </location>
</feature>
<feature type="chain" id="PRO_5025019195" evidence="3">
    <location>
        <begin position="33"/>
        <end position="749"/>
    </location>
</feature>
<dbReference type="EMBL" id="CP034550">
    <property type="protein sequence ID" value="QFZ19631.1"/>
    <property type="molecule type" value="Genomic_DNA"/>
</dbReference>
<proteinExistence type="predicted"/>
<keyword evidence="2" id="KW-1133">Transmembrane helix</keyword>
<gene>
    <name evidence="5" type="ORF">EKG83_21310</name>
</gene>
<protein>
    <submittedName>
        <fullName evidence="5">VWA domain-containing protein</fullName>
    </submittedName>
</protein>
<evidence type="ECO:0000256" key="2">
    <source>
        <dbReference type="SAM" id="Phobius"/>
    </source>
</evidence>
<evidence type="ECO:0000313" key="5">
    <source>
        <dbReference type="EMBL" id="QFZ19631.1"/>
    </source>
</evidence>
<dbReference type="KEGG" id="ssyi:EKG83_21310"/>
<dbReference type="SMART" id="SM00327">
    <property type="entry name" value="VWA"/>
    <property type="match status" value="1"/>
</dbReference>
<feature type="transmembrane region" description="Helical" evidence="2">
    <location>
        <begin position="595"/>
        <end position="613"/>
    </location>
</feature>
<reference evidence="6" key="1">
    <citation type="journal article" date="2021" name="Curr. Microbiol.">
        <title>Complete genome of nocamycin-producing strain Saccharothrix syringae NRRL B-16468 reveals the biosynthetic potential for secondary metabolites.</title>
        <authorList>
            <person name="Mo X."/>
            <person name="Yang S."/>
        </authorList>
    </citation>
    <scope>NUCLEOTIDE SEQUENCE [LARGE SCALE GENOMIC DNA]</scope>
    <source>
        <strain evidence="6">ATCC 51364 / DSM 43886 / JCM 6844 / KCTC 9398 / NBRC 14523 / NRRL B-16468 / INA 2240</strain>
    </source>
</reference>
<dbReference type="Gene3D" id="3.40.50.410">
    <property type="entry name" value="von Willebrand factor, type A domain"/>
    <property type="match status" value="1"/>
</dbReference>
<evidence type="ECO:0000256" key="3">
    <source>
        <dbReference type="SAM" id="SignalP"/>
    </source>
</evidence>
<keyword evidence="2" id="KW-0472">Membrane</keyword>
<sequence>MSTFGPAGRWSARVALVAALLAGAATTAPARAQEPPPQLQPVRIVVLVDQSGSLTDEDVAAERDAVRVIVQGEPSPGSTVSVVGFASADRSEQSAVDVVCPPTALDTPQRRQVLADCVGGLRRRTEAEGDGTDHVAALNTALGYLDAPGATDQRKIVYLLTDGELDVSDSPAYGPGPGADRNAAALDQVPGLLDRLAAAGVAVWPLGFGKANPDLLARFATGGAQDRCGVRTPAPGATVVTGSADLLRTIGDASRRARCASVGDPVTGELPDGGSLDLRVDVPAIASAGSILVYKRDPRVVVGYLDPNGDQVPVNGGSGVSRFELSGQGTETEALRIVNPEPGTWTVRLSAPPGVPTRNVGTVAIFQGAVRAVIGLDPPAPEAGATVEVTMQVRGSRGAITDPDQLRGLTLTAELSGDGFPPVPAVELADAAGDGQYRGALTVPSSATGRLDFLGSVTGVGVSGDRRPYPTRVSAGAAGLTGVLTLAGEDDEVVPGESLAGRADVTNATGEARALRLELVDPSAGAVISAEPALLQVPAAGNAVLDFSVRFDPATTLGPNQARLRLVDEADGAVVAELLFARDLVPVPTLFERLWWLWALLAVAVAAAAAVVLRRVRRARAERDVRGVRVELRRHGQTVQSMRAQHRGDEFRFAVRQGPGAEVGLTTGGGAARYAVRRDRGGATLRGPSGAPVALGPGGVLDLGDGVELVLHDRPAAGTAPRPRRREDPYAASGSGRRSSRPEDPYDNT</sequence>
<evidence type="ECO:0000256" key="1">
    <source>
        <dbReference type="SAM" id="MobiDB-lite"/>
    </source>
</evidence>
<dbReference type="CDD" id="cd00198">
    <property type="entry name" value="vWFA"/>
    <property type="match status" value="1"/>
</dbReference>
<evidence type="ECO:0000313" key="6">
    <source>
        <dbReference type="Proteomes" id="UP000325787"/>
    </source>
</evidence>